<accession>A0A2Z7BDQ7</accession>
<evidence type="ECO:0000313" key="2">
    <source>
        <dbReference type="EMBL" id="KZV30209.1"/>
    </source>
</evidence>
<sequence length="587" mass="65768">MHSTSPNIGAPSRDDSEKRRPSMRGQRACTVRVHALGGAPPCAAAIPVRNFDSVFVSILTNRMLDTIMAIHCGRYRQSGPRPEPRLLCQPALEALTNSARTDSPRKTRPERFPAKRWRRRAAHGGGVRDTASREPTTIAAPESQFRTCPTDHGKASSNITTICKSRVSIDPIAMRTSWRSNSDIASATSIGYPRMSASGESSTTMHRLLHASGSHPIPPPDDPKTNQYNQDLGLIHSTNGNNLESPNEGSSIDHQAALELIYASSPRCTALVHSYSCSVLSCYCLLLYASICFSTLQTVNSDLGQSTQLVDSQLRSGTVNSAGQQSTQLWKNQLSSQHTQTDHACRSHIGINSQTSGSCYTRTDQIRTDVSVVIWVYGIFRTLSYKCQRQRFDKLERRRGMHCFVSADEDFSRLFVEVVQQLLSLFVEESYTTAFDLVGTTAYWLRVFSRRISRWKNAYAFQQRILLSVFPVEVLDNEDIDRRISQLVEAKKEHKSNQVALEASHTTIAGLAEIGLCMSKKIERMKAKKQQARESHMECHQRLQSRIQLTESLQEENVVPFDDEWEEESDEEGIEEIPVDEGEIVTE</sequence>
<feature type="region of interest" description="Disordered" evidence="1">
    <location>
        <begin position="1"/>
        <end position="26"/>
    </location>
</feature>
<dbReference type="Proteomes" id="UP000250235">
    <property type="component" value="Unassembled WGS sequence"/>
</dbReference>
<feature type="region of interest" description="Disordered" evidence="1">
    <location>
        <begin position="558"/>
        <end position="587"/>
    </location>
</feature>
<evidence type="ECO:0000313" key="3">
    <source>
        <dbReference type="Proteomes" id="UP000250235"/>
    </source>
</evidence>
<proteinExistence type="predicted"/>
<keyword evidence="3" id="KW-1185">Reference proteome</keyword>
<name>A0A2Z7BDQ7_9LAMI</name>
<organism evidence="2 3">
    <name type="scientific">Dorcoceras hygrometricum</name>
    <dbReference type="NCBI Taxonomy" id="472368"/>
    <lineage>
        <taxon>Eukaryota</taxon>
        <taxon>Viridiplantae</taxon>
        <taxon>Streptophyta</taxon>
        <taxon>Embryophyta</taxon>
        <taxon>Tracheophyta</taxon>
        <taxon>Spermatophyta</taxon>
        <taxon>Magnoliopsida</taxon>
        <taxon>eudicotyledons</taxon>
        <taxon>Gunneridae</taxon>
        <taxon>Pentapetalae</taxon>
        <taxon>asterids</taxon>
        <taxon>lamiids</taxon>
        <taxon>Lamiales</taxon>
        <taxon>Gesneriaceae</taxon>
        <taxon>Didymocarpoideae</taxon>
        <taxon>Trichosporeae</taxon>
        <taxon>Loxocarpinae</taxon>
        <taxon>Dorcoceras</taxon>
    </lineage>
</organism>
<dbReference type="EMBL" id="KV008415">
    <property type="protein sequence ID" value="KZV30209.1"/>
    <property type="molecule type" value="Genomic_DNA"/>
</dbReference>
<gene>
    <name evidence="2" type="ORF">F511_38710</name>
</gene>
<protein>
    <submittedName>
        <fullName evidence="2">Uncharacterized protein</fullName>
    </submittedName>
</protein>
<evidence type="ECO:0000256" key="1">
    <source>
        <dbReference type="SAM" id="MobiDB-lite"/>
    </source>
</evidence>
<feature type="compositionally biased region" description="Basic and acidic residues" evidence="1">
    <location>
        <begin position="102"/>
        <end position="113"/>
    </location>
</feature>
<feature type="region of interest" description="Disordered" evidence="1">
    <location>
        <begin position="97"/>
        <end position="156"/>
    </location>
</feature>
<reference evidence="2 3" key="1">
    <citation type="journal article" date="2015" name="Proc. Natl. Acad. Sci. U.S.A.">
        <title>The resurrection genome of Boea hygrometrica: A blueprint for survival of dehydration.</title>
        <authorList>
            <person name="Xiao L."/>
            <person name="Yang G."/>
            <person name="Zhang L."/>
            <person name="Yang X."/>
            <person name="Zhao S."/>
            <person name="Ji Z."/>
            <person name="Zhou Q."/>
            <person name="Hu M."/>
            <person name="Wang Y."/>
            <person name="Chen M."/>
            <person name="Xu Y."/>
            <person name="Jin H."/>
            <person name="Xiao X."/>
            <person name="Hu G."/>
            <person name="Bao F."/>
            <person name="Hu Y."/>
            <person name="Wan P."/>
            <person name="Li L."/>
            <person name="Deng X."/>
            <person name="Kuang T."/>
            <person name="Xiang C."/>
            <person name="Zhu J.K."/>
            <person name="Oliver M.J."/>
            <person name="He Y."/>
        </authorList>
    </citation>
    <scope>NUCLEOTIDE SEQUENCE [LARGE SCALE GENOMIC DNA]</scope>
    <source>
        <strain evidence="3">cv. XS01</strain>
    </source>
</reference>
<dbReference type="AlphaFoldDB" id="A0A2Z7BDQ7"/>
<feature type="compositionally biased region" description="Acidic residues" evidence="1">
    <location>
        <begin position="561"/>
        <end position="587"/>
    </location>
</feature>